<name>X1UVI2_9ZZZZ</name>
<dbReference type="EMBL" id="BARW01039598">
    <property type="protein sequence ID" value="GAJ21488.1"/>
    <property type="molecule type" value="Genomic_DNA"/>
</dbReference>
<reference evidence="1" key="1">
    <citation type="journal article" date="2014" name="Front. Microbiol.">
        <title>High frequency of phylogenetically diverse reductive dehalogenase-homologous genes in deep subseafloor sedimentary metagenomes.</title>
        <authorList>
            <person name="Kawai M."/>
            <person name="Futagami T."/>
            <person name="Toyoda A."/>
            <person name="Takaki Y."/>
            <person name="Nishi S."/>
            <person name="Hori S."/>
            <person name="Arai W."/>
            <person name="Tsubouchi T."/>
            <person name="Morono Y."/>
            <person name="Uchiyama I."/>
            <person name="Ito T."/>
            <person name="Fujiyama A."/>
            <person name="Inagaki F."/>
            <person name="Takami H."/>
        </authorList>
    </citation>
    <scope>NUCLEOTIDE SEQUENCE</scope>
    <source>
        <strain evidence="1">Expedition CK06-06</strain>
    </source>
</reference>
<gene>
    <name evidence="1" type="ORF">S12H4_60241</name>
</gene>
<accession>X1UVI2</accession>
<evidence type="ECO:0000313" key="1">
    <source>
        <dbReference type="EMBL" id="GAJ21488.1"/>
    </source>
</evidence>
<protein>
    <submittedName>
        <fullName evidence="1">Uncharacterized protein</fullName>
    </submittedName>
</protein>
<proteinExistence type="predicted"/>
<comment type="caution">
    <text evidence="1">The sequence shown here is derived from an EMBL/GenBank/DDBJ whole genome shotgun (WGS) entry which is preliminary data.</text>
</comment>
<feature type="non-terminal residue" evidence="1">
    <location>
        <position position="1"/>
    </location>
</feature>
<dbReference type="AlphaFoldDB" id="X1UVI2"/>
<organism evidence="1">
    <name type="scientific">marine sediment metagenome</name>
    <dbReference type="NCBI Taxonomy" id="412755"/>
    <lineage>
        <taxon>unclassified sequences</taxon>
        <taxon>metagenomes</taxon>
        <taxon>ecological metagenomes</taxon>
    </lineage>
</organism>
<sequence length="45" mass="4580">SLGQGQEDTPEAVDTGLVAQYAGFVLASAKDGTQGAPFIFLQLAP</sequence>